<gene>
    <name evidence="11" type="ORF">VCS650_LOCUS23037</name>
</gene>
<proteinExistence type="predicted"/>
<organism evidence="11 12">
    <name type="scientific">Adineta steineri</name>
    <dbReference type="NCBI Taxonomy" id="433720"/>
    <lineage>
        <taxon>Eukaryota</taxon>
        <taxon>Metazoa</taxon>
        <taxon>Spiralia</taxon>
        <taxon>Gnathifera</taxon>
        <taxon>Rotifera</taxon>
        <taxon>Eurotatoria</taxon>
        <taxon>Bdelloidea</taxon>
        <taxon>Adinetida</taxon>
        <taxon>Adinetidae</taxon>
        <taxon>Adineta</taxon>
    </lineage>
</organism>
<keyword evidence="3 9" id="KW-0812">Transmembrane</keyword>
<dbReference type="PANTHER" id="PTHR24247">
    <property type="entry name" value="5-HYDROXYTRYPTAMINE RECEPTOR"/>
    <property type="match status" value="1"/>
</dbReference>
<dbReference type="GO" id="GO:0030594">
    <property type="term" value="F:neurotransmitter receptor activity"/>
    <property type="evidence" value="ECO:0007669"/>
    <property type="project" value="TreeGrafter"/>
</dbReference>
<dbReference type="GO" id="GO:0005886">
    <property type="term" value="C:plasma membrane"/>
    <property type="evidence" value="ECO:0007669"/>
    <property type="project" value="UniProtKB-SubCell"/>
</dbReference>
<dbReference type="AlphaFoldDB" id="A0A814T691"/>
<comment type="subcellular location">
    <subcellularLocation>
        <location evidence="1">Cell membrane</location>
        <topology evidence="1">Multi-pass membrane protein</topology>
    </subcellularLocation>
</comment>
<reference evidence="11" key="1">
    <citation type="submission" date="2021-02" db="EMBL/GenBank/DDBJ databases">
        <authorList>
            <person name="Nowell W R."/>
        </authorList>
    </citation>
    <scope>NUCLEOTIDE SEQUENCE</scope>
</reference>
<protein>
    <recommendedName>
        <fullName evidence="10">G-protein coupled receptors family 1 profile domain-containing protein</fullName>
    </recommendedName>
</protein>
<dbReference type="InterPro" id="IPR000276">
    <property type="entry name" value="GPCR_Rhodpsn"/>
</dbReference>
<feature type="transmembrane region" description="Helical" evidence="9">
    <location>
        <begin position="95"/>
        <end position="114"/>
    </location>
</feature>
<dbReference type="Gene3D" id="1.20.1070.10">
    <property type="entry name" value="Rhodopsin 7-helix transmembrane proteins"/>
    <property type="match status" value="1"/>
</dbReference>
<feature type="transmembrane region" description="Helical" evidence="9">
    <location>
        <begin position="64"/>
        <end position="89"/>
    </location>
</feature>
<dbReference type="GO" id="GO:0030425">
    <property type="term" value="C:dendrite"/>
    <property type="evidence" value="ECO:0007669"/>
    <property type="project" value="TreeGrafter"/>
</dbReference>
<evidence type="ECO:0000256" key="2">
    <source>
        <dbReference type="ARBA" id="ARBA00022475"/>
    </source>
</evidence>
<feature type="domain" description="G-protein coupled receptors family 1 profile" evidence="10">
    <location>
        <begin position="81"/>
        <end position="115"/>
    </location>
</feature>
<dbReference type="GO" id="GO:0004993">
    <property type="term" value="F:G protein-coupled serotonin receptor activity"/>
    <property type="evidence" value="ECO:0007669"/>
    <property type="project" value="TreeGrafter"/>
</dbReference>
<dbReference type="SUPFAM" id="SSF81321">
    <property type="entry name" value="Family A G protein-coupled receptor-like"/>
    <property type="match status" value="1"/>
</dbReference>
<evidence type="ECO:0000256" key="6">
    <source>
        <dbReference type="ARBA" id="ARBA00023136"/>
    </source>
</evidence>
<sequence>MDCFLTYNLSCVNGTFAHFNSSTFIFGDVLHPSVITGDDNPKNDLISSANHPLSSSIFVSIQHCIITTIILGAIILSTITGNIFVIAAVKLEKSLHAVAYYLFVSLAVADLLIATMKKSKNKNKNTSTTTTYSTSSLQYNENTDPIQLLNREKFSCTTWLDNLTLNLPTEINNNTNSSKPLLTTWASLNRISNNM</sequence>
<dbReference type="GO" id="GO:0007198">
    <property type="term" value="P:adenylate cyclase-inhibiting serotonin receptor signaling pathway"/>
    <property type="evidence" value="ECO:0007669"/>
    <property type="project" value="TreeGrafter"/>
</dbReference>
<keyword evidence="7" id="KW-0675">Receptor</keyword>
<evidence type="ECO:0000259" key="10">
    <source>
        <dbReference type="PROSITE" id="PS50262"/>
    </source>
</evidence>
<dbReference type="EMBL" id="CAJNON010000266">
    <property type="protein sequence ID" value="CAF1155187.1"/>
    <property type="molecule type" value="Genomic_DNA"/>
</dbReference>
<evidence type="ECO:0000256" key="4">
    <source>
        <dbReference type="ARBA" id="ARBA00022989"/>
    </source>
</evidence>
<keyword evidence="4 9" id="KW-1133">Transmembrane helix</keyword>
<dbReference type="Proteomes" id="UP000663891">
    <property type="component" value="Unassembled WGS sequence"/>
</dbReference>
<keyword evidence="6 9" id="KW-0472">Membrane</keyword>
<comment type="caution">
    <text evidence="11">The sequence shown here is derived from an EMBL/GenBank/DDBJ whole genome shotgun (WGS) entry which is preliminary data.</text>
</comment>
<evidence type="ECO:0000256" key="3">
    <source>
        <dbReference type="ARBA" id="ARBA00022692"/>
    </source>
</evidence>
<name>A0A814T691_9BILA</name>
<evidence type="ECO:0000256" key="8">
    <source>
        <dbReference type="ARBA" id="ARBA00023224"/>
    </source>
</evidence>
<dbReference type="PANTHER" id="PTHR24247:SF241">
    <property type="entry name" value="5-HYDROXYTRYPTAMINE RECEPTOR 2A-RELATED"/>
    <property type="match status" value="1"/>
</dbReference>
<evidence type="ECO:0000256" key="7">
    <source>
        <dbReference type="ARBA" id="ARBA00023170"/>
    </source>
</evidence>
<accession>A0A814T691</accession>
<evidence type="ECO:0000256" key="1">
    <source>
        <dbReference type="ARBA" id="ARBA00004651"/>
    </source>
</evidence>
<dbReference type="GO" id="GO:0007268">
    <property type="term" value="P:chemical synaptic transmission"/>
    <property type="evidence" value="ECO:0007669"/>
    <property type="project" value="TreeGrafter"/>
</dbReference>
<dbReference type="PRINTS" id="PR00237">
    <property type="entry name" value="GPCRRHODOPSN"/>
</dbReference>
<dbReference type="PROSITE" id="PS50262">
    <property type="entry name" value="G_PROTEIN_RECEP_F1_2"/>
    <property type="match status" value="1"/>
</dbReference>
<keyword evidence="8" id="KW-0807">Transducer</keyword>
<dbReference type="GO" id="GO:0007187">
    <property type="term" value="P:G protein-coupled receptor signaling pathway, coupled to cyclic nucleotide second messenger"/>
    <property type="evidence" value="ECO:0007669"/>
    <property type="project" value="TreeGrafter"/>
</dbReference>
<evidence type="ECO:0000256" key="9">
    <source>
        <dbReference type="SAM" id="Phobius"/>
    </source>
</evidence>
<evidence type="ECO:0000313" key="11">
    <source>
        <dbReference type="EMBL" id="CAF1155187.1"/>
    </source>
</evidence>
<evidence type="ECO:0000256" key="5">
    <source>
        <dbReference type="ARBA" id="ARBA00023040"/>
    </source>
</evidence>
<keyword evidence="2" id="KW-1003">Cell membrane</keyword>
<dbReference type="InterPro" id="IPR017452">
    <property type="entry name" value="GPCR_Rhodpsn_7TM"/>
</dbReference>
<dbReference type="GO" id="GO:0045202">
    <property type="term" value="C:synapse"/>
    <property type="evidence" value="ECO:0007669"/>
    <property type="project" value="GOC"/>
</dbReference>
<dbReference type="OrthoDB" id="10034726at2759"/>
<evidence type="ECO:0000313" key="12">
    <source>
        <dbReference type="Proteomes" id="UP000663891"/>
    </source>
</evidence>
<keyword evidence="5" id="KW-0297">G-protein coupled receptor</keyword>